<gene>
    <name evidence="2" type="ORF">SAMN06265218_13111</name>
</gene>
<dbReference type="AlphaFoldDB" id="A0A521FDU0"/>
<organism evidence="2 3">
    <name type="scientific">Fodinibius sediminis</name>
    <dbReference type="NCBI Taxonomy" id="1214077"/>
    <lineage>
        <taxon>Bacteria</taxon>
        <taxon>Pseudomonadati</taxon>
        <taxon>Balneolota</taxon>
        <taxon>Balneolia</taxon>
        <taxon>Balneolales</taxon>
        <taxon>Balneolaceae</taxon>
        <taxon>Fodinibius</taxon>
    </lineage>
</organism>
<evidence type="ECO:0000313" key="3">
    <source>
        <dbReference type="Proteomes" id="UP000317593"/>
    </source>
</evidence>
<name>A0A521FDU0_9BACT</name>
<sequence length="101" mass="11839">MSKKGFRNPRKRDQEAVDQFAEGADVSTNTENTKSQEAPEEEHTQQPFYTTLQPQFKEIIQAAAYYERISQREVVEQALESYYSDKQQKLQKALEAYRESQ</sequence>
<evidence type="ECO:0000313" key="2">
    <source>
        <dbReference type="EMBL" id="SMO94372.1"/>
    </source>
</evidence>
<feature type="compositionally biased region" description="Basic residues" evidence="1">
    <location>
        <begin position="1"/>
        <end position="10"/>
    </location>
</feature>
<feature type="compositionally biased region" description="Polar residues" evidence="1">
    <location>
        <begin position="26"/>
        <end position="36"/>
    </location>
</feature>
<accession>A0A521FDU0</accession>
<feature type="region of interest" description="Disordered" evidence="1">
    <location>
        <begin position="1"/>
        <end position="49"/>
    </location>
</feature>
<dbReference type="RefSeq" id="WP_142716094.1">
    <property type="nucleotide sequence ID" value="NZ_FXTH01000031.1"/>
</dbReference>
<dbReference type="EMBL" id="FXTH01000031">
    <property type="protein sequence ID" value="SMO94372.1"/>
    <property type="molecule type" value="Genomic_DNA"/>
</dbReference>
<keyword evidence="3" id="KW-1185">Reference proteome</keyword>
<evidence type="ECO:0000256" key="1">
    <source>
        <dbReference type="SAM" id="MobiDB-lite"/>
    </source>
</evidence>
<protein>
    <submittedName>
        <fullName evidence="2">Uncharacterized protein</fullName>
    </submittedName>
</protein>
<reference evidence="2 3" key="1">
    <citation type="submission" date="2017-05" db="EMBL/GenBank/DDBJ databases">
        <authorList>
            <person name="Varghese N."/>
            <person name="Submissions S."/>
        </authorList>
    </citation>
    <scope>NUCLEOTIDE SEQUENCE [LARGE SCALE GENOMIC DNA]</scope>
    <source>
        <strain evidence="2 3">DSM 21194</strain>
    </source>
</reference>
<dbReference type="Proteomes" id="UP000317593">
    <property type="component" value="Unassembled WGS sequence"/>
</dbReference>
<proteinExistence type="predicted"/>